<gene>
    <name evidence="1" type="primary">mobC</name>
    <name evidence="1" type="ORF">LS74_010670</name>
</gene>
<dbReference type="EMBL" id="JRPE02000036">
    <property type="protein sequence ID" value="TLD91029.1"/>
    <property type="molecule type" value="Genomic_DNA"/>
</dbReference>
<accession>A0A4U8SVT0</accession>
<dbReference type="Proteomes" id="UP000029921">
    <property type="component" value="Unassembled WGS sequence"/>
</dbReference>
<evidence type="ECO:0000313" key="1">
    <source>
        <dbReference type="EMBL" id="TLD91029.1"/>
    </source>
</evidence>
<sequence length="104" mass="11947">MKSVVRSIRIPIEQEQVIREKMQEQGLTFTQYALNSMLKGKTPKKESRALQNKELIIELAKWGNNLNQVAKHLNTTKGGLDRVGLEMLGRIEAHLQEIRAKYDC</sequence>
<organism evidence="1 2">
    <name type="scientific">Helicobacter magdeburgensis</name>
    <dbReference type="NCBI Taxonomy" id="471858"/>
    <lineage>
        <taxon>Bacteria</taxon>
        <taxon>Pseudomonadati</taxon>
        <taxon>Campylobacterota</taxon>
        <taxon>Epsilonproteobacteria</taxon>
        <taxon>Campylobacterales</taxon>
        <taxon>Helicobacteraceae</taxon>
        <taxon>Helicobacter</taxon>
    </lineage>
</organism>
<protein>
    <submittedName>
        <fullName evidence="1">Plasmid mobilization relaxosome protein MobC</fullName>
    </submittedName>
</protein>
<reference evidence="1 2" key="1">
    <citation type="journal article" date="2014" name="Genome Announc.">
        <title>Draft genome sequences of eight enterohepatic helicobacter species isolated from both laboratory and wild rodents.</title>
        <authorList>
            <person name="Sheh A."/>
            <person name="Shen Z."/>
            <person name="Fox J.G."/>
        </authorList>
    </citation>
    <scope>NUCLEOTIDE SEQUENCE [LARGE SCALE GENOMIC DNA]</scope>
    <source>
        <strain evidence="1 2">MIT 96-1001</strain>
    </source>
</reference>
<name>A0A4U8SVT0_9HELI</name>
<evidence type="ECO:0000313" key="2">
    <source>
        <dbReference type="Proteomes" id="UP000029921"/>
    </source>
</evidence>
<keyword evidence="2" id="KW-1185">Reference proteome</keyword>
<dbReference type="Pfam" id="PF21983">
    <property type="entry name" value="NikA-like"/>
    <property type="match status" value="1"/>
</dbReference>
<comment type="caution">
    <text evidence="1">The sequence shown here is derived from an EMBL/GenBank/DDBJ whole genome shotgun (WGS) entry which is preliminary data.</text>
</comment>
<dbReference type="RefSeq" id="WP_138070033.1">
    <property type="nucleotide sequence ID" value="NZ_JRPE02000036.1"/>
</dbReference>
<dbReference type="InterPro" id="IPR053842">
    <property type="entry name" value="NikA-like"/>
</dbReference>
<proteinExistence type="predicted"/>
<dbReference type="AlphaFoldDB" id="A0A4U8SVT0"/>